<dbReference type="InterPro" id="IPR037402">
    <property type="entry name" value="YidZ_PBP2"/>
</dbReference>
<dbReference type="PRINTS" id="PR00039">
    <property type="entry name" value="HTHLYSR"/>
</dbReference>
<protein>
    <submittedName>
        <fullName evidence="6">HTH-type transcriptional regulator SyrM 1</fullName>
    </submittedName>
</protein>
<proteinExistence type="inferred from homology"/>
<dbReference type="Gene3D" id="3.40.190.10">
    <property type="entry name" value="Periplasmic binding protein-like II"/>
    <property type="match status" value="2"/>
</dbReference>
<evidence type="ECO:0000313" key="7">
    <source>
        <dbReference type="Proteomes" id="UP000502041"/>
    </source>
</evidence>
<dbReference type="SUPFAM" id="SSF46785">
    <property type="entry name" value="Winged helix' DNA-binding domain"/>
    <property type="match status" value="1"/>
</dbReference>
<evidence type="ECO:0000256" key="3">
    <source>
        <dbReference type="ARBA" id="ARBA00023125"/>
    </source>
</evidence>
<dbReference type="InterPro" id="IPR036390">
    <property type="entry name" value="WH_DNA-bd_sf"/>
</dbReference>
<dbReference type="Pfam" id="PF03466">
    <property type="entry name" value="LysR_substrate"/>
    <property type="match status" value="1"/>
</dbReference>
<dbReference type="InterPro" id="IPR036388">
    <property type="entry name" value="WH-like_DNA-bd_sf"/>
</dbReference>
<sequence length="306" mass="33619">MLRVFDEVMAERSLTRAARNLSLTQPAVSNALRRLRETLDDELVRRSGQGMVPTARALALWPSVREALQLLQESITPTGFVPAQARSTFVLAMADATAAELMPGLVDILEQEAPGLSVRVLPLTTRDPRLLLEEETVDLALGYFPSVLADLTARAQAAEAVAFEHQRLYVGEYVCVMRTGHPLAEQDLTLDVFCAARHMLVSFSGRPFGFIDEALATLGRERQVVLTVNQFFTAGRVVANSNLLTVLPRHFVGVTGIAGQLLLRPLPFDVSPVHVGAIWHRRNQQSLAHIWLRQAVARVAAQAFAS</sequence>
<dbReference type="GO" id="GO:0003700">
    <property type="term" value="F:DNA-binding transcription factor activity"/>
    <property type="evidence" value="ECO:0007669"/>
    <property type="project" value="InterPro"/>
</dbReference>
<keyword evidence="4" id="KW-0804">Transcription</keyword>
<keyword evidence="2" id="KW-0805">Transcription regulation</keyword>
<evidence type="ECO:0000256" key="4">
    <source>
        <dbReference type="ARBA" id="ARBA00023163"/>
    </source>
</evidence>
<comment type="similarity">
    <text evidence="1">Belongs to the LysR transcriptional regulatory family.</text>
</comment>
<evidence type="ECO:0000259" key="5">
    <source>
        <dbReference type="PROSITE" id="PS50931"/>
    </source>
</evidence>
<dbReference type="PANTHER" id="PTHR30118:SF15">
    <property type="entry name" value="TRANSCRIPTIONAL REGULATORY PROTEIN"/>
    <property type="match status" value="1"/>
</dbReference>
<gene>
    <name evidence="6" type="primary">syrM1_1</name>
    <name evidence="6" type="ORF">HC248_00032</name>
</gene>
<reference evidence="6 7" key="1">
    <citation type="submission" date="2020-04" db="EMBL/GenBank/DDBJ databases">
        <title>Complete genome of a Psychrophilic, Marine, Gas Vacuolate Bacterium Polaromonas vacuolata KCTC 22033T.</title>
        <authorList>
            <person name="Hwang K."/>
            <person name="Kim K.M."/>
        </authorList>
    </citation>
    <scope>NUCLEOTIDE SEQUENCE [LARGE SCALE GENOMIC DNA]</scope>
    <source>
        <strain evidence="6 7">KCTC 22033</strain>
    </source>
</reference>
<organism evidence="6 7">
    <name type="scientific">Polaromonas vacuolata</name>
    <dbReference type="NCBI Taxonomy" id="37448"/>
    <lineage>
        <taxon>Bacteria</taxon>
        <taxon>Pseudomonadati</taxon>
        <taxon>Pseudomonadota</taxon>
        <taxon>Betaproteobacteria</taxon>
        <taxon>Burkholderiales</taxon>
        <taxon>Comamonadaceae</taxon>
        <taxon>Polaromonas</taxon>
    </lineage>
</organism>
<feature type="domain" description="HTH lysR-type" evidence="5">
    <location>
        <begin position="1"/>
        <end position="54"/>
    </location>
</feature>
<dbReference type="PANTHER" id="PTHR30118">
    <property type="entry name" value="HTH-TYPE TRANSCRIPTIONAL REGULATOR LEUO-RELATED"/>
    <property type="match status" value="1"/>
</dbReference>
<dbReference type="InterPro" id="IPR005119">
    <property type="entry name" value="LysR_subst-bd"/>
</dbReference>
<evidence type="ECO:0000256" key="1">
    <source>
        <dbReference type="ARBA" id="ARBA00009437"/>
    </source>
</evidence>
<name>A0A6H2H4J9_9BURK</name>
<dbReference type="SUPFAM" id="SSF53850">
    <property type="entry name" value="Periplasmic binding protein-like II"/>
    <property type="match status" value="1"/>
</dbReference>
<keyword evidence="3" id="KW-0238">DNA-binding</keyword>
<dbReference type="CDD" id="cd08417">
    <property type="entry name" value="PBP2_Nitroaromatics_like"/>
    <property type="match status" value="1"/>
</dbReference>
<dbReference type="Pfam" id="PF00126">
    <property type="entry name" value="HTH_1"/>
    <property type="match status" value="1"/>
</dbReference>
<dbReference type="PROSITE" id="PS50931">
    <property type="entry name" value="HTH_LYSR"/>
    <property type="match status" value="1"/>
</dbReference>
<evidence type="ECO:0000313" key="6">
    <source>
        <dbReference type="EMBL" id="QJC54770.1"/>
    </source>
</evidence>
<dbReference type="InterPro" id="IPR050389">
    <property type="entry name" value="LysR-type_TF"/>
</dbReference>
<keyword evidence="7" id="KW-1185">Reference proteome</keyword>
<dbReference type="Gene3D" id="1.10.10.10">
    <property type="entry name" value="Winged helix-like DNA-binding domain superfamily/Winged helix DNA-binding domain"/>
    <property type="match status" value="1"/>
</dbReference>
<dbReference type="EMBL" id="CP051461">
    <property type="protein sequence ID" value="QJC54770.1"/>
    <property type="molecule type" value="Genomic_DNA"/>
</dbReference>
<dbReference type="AlphaFoldDB" id="A0A6H2H4J9"/>
<accession>A0A6H2H4J9</accession>
<dbReference type="Proteomes" id="UP000502041">
    <property type="component" value="Chromosome"/>
</dbReference>
<evidence type="ECO:0000256" key="2">
    <source>
        <dbReference type="ARBA" id="ARBA00023015"/>
    </source>
</evidence>
<dbReference type="InterPro" id="IPR000847">
    <property type="entry name" value="LysR_HTH_N"/>
</dbReference>
<dbReference type="KEGG" id="pvac:HC248_00032"/>
<dbReference type="GO" id="GO:0003677">
    <property type="term" value="F:DNA binding"/>
    <property type="evidence" value="ECO:0007669"/>
    <property type="project" value="UniProtKB-KW"/>
</dbReference>